<keyword evidence="7 8" id="KW-0472">Membrane</keyword>
<evidence type="ECO:0000256" key="6">
    <source>
        <dbReference type="ARBA" id="ARBA00022989"/>
    </source>
</evidence>
<dbReference type="InterPro" id="IPR011606">
    <property type="entry name" value="Brnchd-chn_aa_trnsp_permease"/>
</dbReference>
<dbReference type="GO" id="GO:1903785">
    <property type="term" value="P:L-valine transmembrane transport"/>
    <property type="evidence" value="ECO:0007669"/>
    <property type="project" value="TreeGrafter"/>
</dbReference>
<dbReference type="EMBL" id="CVTD020000008">
    <property type="protein sequence ID" value="CRZ33524.1"/>
    <property type="molecule type" value="Genomic_DNA"/>
</dbReference>
<dbReference type="PANTHER" id="PTHR34979">
    <property type="entry name" value="INNER MEMBRANE PROTEIN YGAZ"/>
    <property type="match status" value="1"/>
</dbReference>
<protein>
    <submittedName>
        <fullName evidence="9">Putative membrane protein</fullName>
    </submittedName>
</protein>
<keyword evidence="10" id="KW-1185">Reference proteome</keyword>
<proteinExistence type="inferred from homology"/>
<keyword evidence="6 8" id="KW-1133">Transmembrane helix</keyword>
<dbReference type="PANTHER" id="PTHR34979:SF1">
    <property type="entry name" value="INNER MEMBRANE PROTEIN YGAZ"/>
    <property type="match status" value="1"/>
</dbReference>
<keyword evidence="3" id="KW-0813">Transport</keyword>
<dbReference type="Pfam" id="PF03591">
    <property type="entry name" value="AzlC"/>
    <property type="match status" value="1"/>
</dbReference>
<evidence type="ECO:0000256" key="7">
    <source>
        <dbReference type="ARBA" id="ARBA00023136"/>
    </source>
</evidence>
<dbReference type="Proteomes" id="UP000236497">
    <property type="component" value="Unassembled WGS sequence"/>
</dbReference>
<dbReference type="AlphaFoldDB" id="A0A0H5SDQ4"/>
<feature type="transmembrane region" description="Helical" evidence="8">
    <location>
        <begin position="63"/>
        <end position="86"/>
    </location>
</feature>
<evidence type="ECO:0000313" key="9">
    <source>
        <dbReference type="EMBL" id="CRZ33524.1"/>
    </source>
</evidence>
<keyword evidence="5 8" id="KW-0812">Transmembrane</keyword>
<evidence type="ECO:0000256" key="1">
    <source>
        <dbReference type="ARBA" id="ARBA00004651"/>
    </source>
</evidence>
<name>A0A0H5SDQ4_HERHM</name>
<accession>A0A0H5SDQ4</accession>
<feature type="transmembrane region" description="Helical" evidence="8">
    <location>
        <begin position="20"/>
        <end position="43"/>
    </location>
</feature>
<evidence type="ECO:0000256" key="8">
    <source>
        <dbReference type="SAM" id="Phobius"/>
    </source>
</evidence>
<comment type="subcellular location">
    <subcellularLocation>
        <location evidence="1">Cell membrane</location>
        <topology evidence="1">Multi-pass membrane protein</topology>
    </subcellularLocation>
</comment>
<feature type="transmembrane region" description="Helical" evidence="8">
    <location>
        <begin position="186"/>
        <end position="203"/>
    </location>
</feature>
<evidence type="ECO:0000256" key="5">
    <source>
        <dbReference type="ARBA" id="ARBA00022692"/>
    </source>
</evidence>
<evidence type="ECO:0000256" key="4">
    <source>
        <dbReference type="ARBA" id="ARBA00022475"/>
    </source>
</evidence>
<evidence type="ECO:0000256" key="3">
    <source>
        <dbReference type="ARBA" id="ARBA00022448"/>
    </source>
</evidence>
<dbReference type="OrthoDB" id="3177005at2"/>
<reference evidence="9 10" key="1">
    <citation type="submission" date="2015-06" db="EMBL/GenBank/DDBJ databases">
        <authorList>
            <person name="Wibberg Daniel"/>
        </authorList>
    </citation>
    <scope>NUCLEOTIDE SEQUENCE [LARGE SCALE GENOMIC DNA]</scope>
    <source>
        <strain evidence="9 10">T3/55T</strain>
    </source>
</reference>
<evidence type="ECO:0000313" key="10">
    <source>
        <dbReference type="Proteomes" id="UP000236497"/>
    </source>
</evidence>
<feature type="transmembrane region" description="Helical" evidence="8">
    <location>
        <begin position="160"/>
        <end position="180"/>
    </location>
</feature>
<gene>
    <name evidence="9" type="ORF">HHT355_0314</name>
</gene>
<organism evidence="9 10">
    <name type="scientific">Herbinix hemicellulosilytica</name>
    <dbReference type="NCBI Taxonomy" id="1564487"/>
    <lineage>
        <taxon>Bacteria</taxon>
        <taxon>Bacillati</taxon>
        <taxon>Bacillota</taxon>
        <taxon>Clostridia</taxon>
        <taxon>Lachnospirales</taxon>
        <taxon>Lachnospiraceae</taxon>
        <taxon>Herbinix</taxon>
    </lineage>
</organism>
<dbReference type="RefSeq" id="WP_103201698.1">
    <property type="nucleotide sequence ID" value="NZ_CVTD020000008.1"/>
</dbReference>
<evidence type="ECO:0000256" key="2">
    <source>
        <dbReference type="ARBA" id="ARBA00010735"/>
    </source>
</evidence>
<feature type="transmembrane region" description="Helical" evidence="8">
    <location>
        <begin position="130"/>
        <end position="153"/>
    </location>
</feature>
<comment type="similarity">
    <text evidence="2">Belongs to the AzlC family.</text>
</comment>
<dbReference type="GO" id="GO:0005886">
    <property type="term" value="C:plasma membrane"/>
    <property type="evidence" value="ECO:0007669"/>
    <property type="project" value="UniProtKB-SubCell"/>
</dbReference>
<keyword evidence="4" id="KW-1003">Cell membrane</keyword>
<sequence length="236" mass="25336">MNSKWRKDFTYGLKRGLPIALGYVPVSFTFGLMAVSGGIPVWMAVFISLSNLTSAGQFAGTNLIINGAGFLEITLTTFIINIRYLLMSLSMTQRLDQKMNLPKRLLIGYGVTDEIFTVASMEQGTLTFPYLTGLILGPVLGWTSGTALGAVICSTLPESLSSAMGIALYGMFIAIILPAARKSKPVIIIIAISVVVVCILKYIPLFNFISSGFRIIIATIIGAGIGALLFPVEENI</sequence>
<feature type="transmembrane region" description="Helical" evidence="8">
    <location>
        <begin position="215"/>
        <end position="232"/>
    </location>
</feature>